<gene>
    <name evidence="2" type="ORF">ACIBP5_19190</name>
</gene>
<evidence type="ECO:0008006" key="4">
    <source>
        <dbReference type="Google" id="ProtNLM"/>
    </source>
</evidence>
<sequence>MLLRTARAALYVVPPLEVLLLVVLVAGVPVPAPVLVAAEAAAAAVLALELLVARRLYHAERRGGAGRRAALSATVDHLVPPLVRRLLELEVKGLAAIALFAVRRRPPVPPGAVSAPYAREQAPMLLVMVFLMAVETAAVDLLLVSLDVPAAVRVTVLVLDVYGIVFALALGASCALRPHLVSADELRVRFGEYLDVRVPRALISSARQARNYNEGGMVSVADGRLVVAVSSQTNVVVELAEPVTVTRPLGGRAEVRAIRFFADDPAAVVRALRAPAVTA</sequence>
<protein>
    <recommendedName>
        <fullName evidence="4">Integral membrane protein</fullName>
    </recommendedName>
</protein>
<feature type="transmembrane region" description="Helical" evidence="1">
    <location>
        <begin position="150"/>
        <end position="170"/>
    </location>
</feature>
<feature type="transmembrane region" description="Helical" evidence="1">
    <location>
        <begin position="9"/>
        <end position="28"/>
    </location>
</feature>
<dbReference type="EMBL" id="JBITMB010000004">
    <property type="protein sequence ID" value="MFI7442092.1"/>
    <property type="molecule type" value="Genomic_DNA"/>
</dbReference>
<dbReference type="RefSeq" id="WP_397022045.1">
    <property type="nucleotide sequence ID" value="NZ_JBITMB010000004.1"/>
</dbReference>
<proteinExistence type="predicted"/>
<dbReference type="Proteomes" id="UP001612928">
    <property type="component" value="Unassembled WGS sequence"/>
</dbReference>
<keyword evidence="3" id="KW-1185">Reference proteome</keyword>
<accession>A0ABW8A6H4</accession>
<feature type="transmembrane region" description="Helical" evidence="1">
    <location>
        <begin position="124"/>
        <end position="144"/>
    </location>
</feature>
<keyword evidence="1" id="KW-1133">Transmembrane helix</keyword>
<name>A0ABW8A6H4_9ACTN</name>
<keyword evidence="1" id="KW-0472">Membrane</keyword>
<organism evidence="2 3">
    <name type="scientific">Nonomuraea indica</name>
    <dbReference type="NCBI Taxonomy" id="1581193"/>
    <lineage>
        <taxon>Bacteria</taxon>
        <taxon>Bacillati</taxon>
        <taxon>Actinomycetota</taxon>
        <taxon>Actinomycetes</taxon>
        <taxon>Streptosporangiales</taxon>
        <taxon>Streptosporangiaceae</taxon>
        <taxon>Nonomuraea</taxon>
    </lineage>
</organism>
<reference evidence="2 3" key="1">
    <citation type="submission" date="2024-10" db="EMBL/GenBank/DDBJ databases">
        <title>The Natural Products Discovery Center: Release of the First 8490 Sequenced Strains for Exploring Actinobacteria Biosynthetic Diversity.</title>
        <authorList>
            <person name="Kalkreuter E."/>
            <person name="Kautsar S.A."/>
            <person name="Yang D."/>
            <person name="Bader C.D."/>
            <person name="Teijaro C.N."/>
            <person name="Fluegel L."/>
            <person name="Davis C.M."/>
            <person name="Simpson J.R."/>
            <person name="Lauterbach L."/>
            <person name="Steele A.D."/>
            <person name="Gui C."/>
            <person name="Meng S."/>
            <person name="Li G."/>
            <person name="Viehrig K."/>
            <person name="Ye F."/>
            <person name="Su P."/>
            <person name="Kiefer A.F."/>
            <person name="Nichols A."/>
            <person name="Cepeda A.J."/>
            <person name="Yan W."/>
            <person name="Fan B."/>
            <person name="Jiang Y."/>
            <person name="Adhikari A."/>
            <person name="Zheng C.-J."/>
            <person name="Schuster L."/>
            <person name="Cowan T.M."/>
            <person name="Smanski M.J."/>
            <person name="Chevrette M.G."/>
            <person name="De Carvalho L.P.S."/>
            <person name="Shen B."/>
        </authorList>
    </citation>
    <scope>NUCLEOTIDE SEQUENCE [LARGE SCALE GENOMIC DNA]</scope>
    <source>
        <strain evidence="2 3">NPDC049503</strain>
    </source>
</reference>
<evidence type="ECO:0000313" key="3">
    <source>
        <dbReference type="Proteomes" id="UP001612928"/>
    </source>
</evidence>
<evidence type="ECO:0000313" key="2">
    <source>
        <dbReference type="EMBL" id="MFI7442092.1"/>
    </source>
</evidence>
<comment type="caution">
    <text evidence="2">The sequence shown here is derived from an EMBL/GenBank/DDBJ whole genome shotgun (WGS) entry which is preliminary data.</text>
</comment>
<evidence type="ECO:0000256" key="1">
    <source>
        <dbReference type="SAM" id="Phobius"/>
    </source>
</evidence>
<feature type="transmembrane region" description="Helical" evidence="1">
    <location>
        <begin position="34"/>
        <end position="52"/>
    </location>
</feature>
<keyword evidence="1" id="KW-0812">Transmembrane</keyword>